<name>A0A1V4J941_PATFA</name>
<comment type="caution">
    <text evidence="1">The sequence shown here is derived from an EMBL/GenBank/DDBJ whole genome shotgun (WGS) entry which is preliminary data.</text>
</comment>
<keyword evidence="2" id="KW-1185">Reference proteome</keyword>
<dbReference type="AlphaFoldDB" id="A0A1V4J941"/>
<organism evidence="1 2">
    <name type="scientific">Patagioenas fasciata monilis</name>
    <dbReference type="NCBI Taxonomy" id="372326"/>
    <lineage>
        <taxon>Eukaryota</taxon>
        <taxon>Metazoa</taxon>
        <taxon>Chordata</taxon>
        <taxon>Craniata</taxon>
        <taxon>Vertebrata</taxon>
        <taxon>Euteleostomi</taxon>
        <taxon>Archelosauria</taxon>
        <taxon>Archosauria</taxon>
        <taxon>Dinosauria</taxon>
        <taxon>Saurischia</taxon>
        <taxon>Theropoda</taxon>
        <taxon>Coelurosauria</taxon>
        <taxon>Aves</taxon>
        <taxon>Neognathae</taxon>
        <taxon>Neoaves</taxon>
        <taxon>Columbimorphae</taxon>
        <taxon>Columbiformes</taxon>
        <taxon>Columbidae</taxon>
        <taxon>Patagioenas</taxon>
    </lineage>
</organism>
<dbReference type="Proteomes" id="UP000190648">
    <property type="component" value="Unassembled WGS sequence"/>
</dbReference>
<dbReference type="EMBL" id="LSYS01008398">
    <property type="protein sequence ID" value="OPJ68721.1"/>
    <property type="molecule type" value="Genomic_DNA"/>
</dbReference>
<evidence type="ECO:0000313" key="1">
    <source>
        <dbReference type="EMBL" id="OPJ68721.1"/>
    </source>
</evidence>
<gene>
    <name evidence="1" type="ORF">AV530_012820</name>
</gene>
<evidence type="ECO:0000313" key="2">
    <source>
        <dbReference type="Proteomes" id="UP000190648"/>
    </source>
</evidence>
<proteinExistence type="predicted"/>
<protein>
    <submittedName>
        <fullName evidence="1">Uncharacterized protein</fullName>
    </submittedName>
</protein>
<accession>A0A1V4J941</accession>
<sequence length="85" mass="10114">MLHGVTVTFEIRRLLQAGTKHGSITEFLTVMHRGRTFRRATQEDDGDGEVFRFHRWSMKSRPWKINQSSNFLQKRLLRWNGGKRL</sequence>
<reference evidence="1 2" key="1">
    <citation type="submission" date="2016-02" db="EMBL/GenBank/DDBJ databases">
        <title>Band-tailed pigeon sequencing and assembly.</title>
        <authorList>
            <person name="Soares A.E."/>
            <person name="Novak B.J."/>
            <person name="Rice E.S."/>
            <person name="O'Connell B."/>
            <person name="Chang D."/>
            <person name="Weber S."/>
            <person name="Shapiro B."/>
        </authorList>
    </citation>
    <scope>NUCLEOTIDE SEQUENCE [LARGE SCALE GENOMIC DNA]</scope>
    <source>
        <strain evidence="1">BTP2013</strain>
        <tissue evidence="1">Blood</tissue>
    </source>
</reference>